<dbReference type="AlphaFoldDB" id="A0A1Y2GHX5"/>
<proteinExistence type="inferred from homology"/>
<dbReference type="GeneID" id="33566641"/>
<protein>
    <recommendedName>
        <fullName evidence="5">Complex 1 LYR protein domain-containing protein</fullName>
    </recommendedName>
</protein>
<dbReference type="PANTHER" id="PTHR13675:SF1">
    <property type="entry name" value="SUCCINATE DEHYDROGENASE ASSEMBLY FACTOR 1, MITOCHONDRIAL"/>
    <property type="match status" value="1"/>
</dbReference>
<evidence type="ECO:0000256" key="3">
    <source>
        <dbReference type="ARBA" id="ARBA00023186"/>
    </source>
</evidence>
<dbReference type="InParanoid" id="A0A1Y2GHX5"/>
<dbReference type="PANTHER" id="PTHR13675">
    <property type="entry name" value="LYR MOTIF-CONTAINING PROTEIN 2"/>
    <property type="match status" value="1"/>
</dbReference>
<dbReference type="CDD" id="cd20268">
    <property type="entry name" value="Complex1_LYR_SDHAF1_LYRM8"/>
    <property type="match status" value="1"/>
</dbReference>
<organism evidence="6 7">
    <name type="scientific">Lobosporangium transversale</name>
    <dbReference type="NCBI Taxonomy" id="64571"/>
    <lineage>
        <taxon>Eukaryota</taxon>
        <taxon>Fungi</taxon>
        <taxon>Fungi incertae sedis</taxon>
        <taxon>Mucoromycota</taxon>
        <taxon>Mortierellomycotina</taxon>
        <taxon>Mortierellomycetes</taxon>
        <taxon>Mortierellales</taxon>
        <taxon>Mortierellaceae</taxon>
        <taxon>Lobosporangium</taxon>
    </lineage>
</organism>
<comment type="subcellular location">
    <subcellularLocation>
        <location evidence="1">Mitochondrion matrix</location>
    </subcellularLocation>
</comment>
<dbReference type="GO" id="GO:0005759">
    <property type="term" value="C:mitochondrial matrix"/>
    <property type="evidence" value="ECO:0007669"/>
    <property type="project" value="UniProtKB-SubCell"/>
</dbReference>
<dbReference type="FunCoup" id="A0A1Y2GHX5">
    <property type="interactions" value="175"/>
</dbReference>
<dbReference type="Pfam" id="PF05347">
    <property type="entry name" value="Complex1_LYR"/>
    <property type="match status" value="1"/>
</dbReference>
<evidence type="ECO:0000256" key="1">
    <source>
        <dbReference type="ARBA" id="ARBA00004305"/>
    </source>
</evidence>
<name>A0A1Y2GHX5_9FUNG</name>
<feature type="domain" description="Complex 1 LYR protein" evidence="5">
    <location>
        <begin position="25"/>
        <end position="83"/>
    </location>
</feature>
<keyword evidence="3" id="KW-0143">Chaperone</keyword>
<comment type="similarity">
    <text evidence="4">Belongs to the complex I LYR family. SDHAF1 subfamily.</text>
</comment>
<keyword evidence="7" id="KW-1185">Reference proteome</keyword>
<dbReference type="InterPro" id="IPR008011">
    <property type="entry name" value="Complex1_LYR_dom"/>
</dbReference>
<reference evidence="6 7" key="1">
    <citation type="submission" date="2016-07" db="EMBL/GenBank/DDBJ databases">
        <title>Pervasive Adenine N6-methylation of Active Genes in Fungi.</title>
        <authorList>
            <consortium name="DOE Joint Genome Institute"/>
            <person name="Mondo S.J."/>
            <person name="Dannebaum R.O."/>
            <person name="Kuo R.C."/>
            <person name="Labutti K."/>
            <person name="Haridas S."/>
            <person name="Kuo A."/>
            <person name="Salamov A."/>
            <person name="Ahrendt S.R."/>
            <person name="Lipzen A."/>
            <person name="Sullivan W."/>
            <person name="Andreopoulos W.B."/>
            <person name="Clum A."/>
            <person name="Lindquist E."/>
            <person name="Daum C."/>
            <person name="Ramamoorthy G.K."/>
            <person name="Gryganskyi A."/>
            <person name="Culley D."/>
            <person name="Magnuson J.K."/>
            <person name="James T.Y."/>
            <person name="O'Malley M.A."/>
            <person name="Stajich J.E."/>
            <person name="Spatafora J.W."/>
            <person name="Visel A."/>
            <person name="Grigoriev I.V."/>
        </authorList>
    </citation>
    <scope>NUCLEOTIDE SEQUENCE [LARGE SCALE GENOMIC DNA]</scope>
    <source>
        <strain evidence="6 7">NRRL 3116</strain>
    </source>
</reference>
<dbReference type="InterPro" id="IPR045295">
    <property type="entry name" value="Complex1_LYR_SDHAF1_LYRM8"/>
</dbReference>
<feature type="non-terminal residue" evidence="6">
    <location>
        <position position="1"/>
    </location>
</feature>
<evidence type="ECO:0000256" key="4">
    <source>
        <dbReference type="ARBA" id="ARBA00025715"/>
    </source>
</evidence>
<sequence>MPMCLQKNAIFTMSSVPVRRSGLQQEVINLYRQCFRAVRLKPETSRPHFQTFIRMQFRKHSDVKQRDFSTIEYLLRMGKRQLDTYSSPSIKDITV</sequence>
<dbReference type="EMBL" id="MCFF01000028">
    <property type="protein sequence ID" value="ORZ11347.1"/>
    <property type="molecule type" value="Genomic_DNA"/>
</dbReference>
<dbReference type="Proteomes" id="UP000193648">
    <property type="component" value="Unassembled WGS sequence"/>
</dbReference>
<keyword evidence="2" id="KW-0496">Mitochondrion</keyword>
<dbReference type="OrthoDB" id="273010at2759"/>
<dbReference type="GO" id="GO:0034553">
    <property type="term" value="P:mitochondrial respiratory chain complex II assembly"/>
    <property type="evidence" value="ECO:0007669"/>
    <property type="project" value="InterPro"/>
</dbReference>
<gene>
    <name evidence="6" type="ORF">BCR41DRAFT_357066</name>
</gene>
<evidence type="ECO:0000313" key="6">
    <source>
        <dbReference type="EMBL" id="ORZ11347.1"/>
    </source>
</evidence>
<evidence type="ECO:0000259" key="5">
    <source>
        <dbReference type="Pfam" id="PF05347"/>
    </source>
</evidence>
<accession>A0A1Y2GHX5</accession>
<dbReference type="RefSeq" id="XP_021879662.1">
    <property type="nucleotide sequence ID" value="XM_022024797.1"/>
</dbReference>
<comment type="caution">
    <text evidence="6">The sequence shown here is derived from an EMBL/GenBank/DDBJ whole genome shotgun (WGS) entry which is preliminary data.</text>
</comment>
<evidence type="ECO:0000313" key="7">
    <source>
        <dbReference type="Proteomes" id="UP000193648"/>
    </source>
</evidence>
<dbReference type="STRING" id="64571.A0A1Y2GHX5"/>
<evidence type="ECO:0000256" key="2">
    <source>
        <dbReference type="ARBA" id="ARBA00023128"/>
    </source>
</evidence>